<keyword evidence="4 10" id="KW-0808">Transferase</keyword>
<keyword evidence="8 10" id="KW-0520">NAD</keyword>
<dbReference type="GO" id="GO:0009435">
    <property type="term" value="P:NAD+ biosynthetic process"/>
    <property type="evidence" value="ECO:0007669"/>
    <property type="project" value="UniProtKB-UniRule"/>
</dbReference>
<keyword evidence="5 10" id="KW-0548">Nucleotidyltransferase</keyword>
<dbReference type="NCBIfam" id="TIGR00482">
    <property type="entry name" value="nicotinate (nicotinamide) nucleotide adenylyltransferase"/>
    <property type="match status" value="1"/>
</dbReference>
<keyword evidence="6 10" id="KW-0547">Nucleotide-binding</keyword>
<dbReference type="Gene3D" id="3.40.50.620">
    <property type="entry name" value="HUPs"/>
    <property type="match status" value="1"/>
</dbReference>
<accession>A0A2A6E2H1</accession>
<feature type="domain" description="Cytidyltransferase-like" evidence="11">
    <location>
        <begin position="5"/>
        <end position="167"/>
    </location>
</feature>
<dbReference type="EMBL" id="MOXJ01000007">
    <property type="protein sequence ID" value="PDO10957.1"/>
    <property type="molecule type" value="Genomic_DNA"/>
</dbReference>
<comment type="catalytic activity">
    <reaction evidence="9 10">
        <text>nicotinate beta-D-ribonucleotide + ATP + H(+) = deamido-NAD(+) + diphosphate</text>
        <dbReference type="Rhea" id="RHEA:22860"/>
        <dbReference type="ChEBI" id="CHEBI:15378"/>
        <dbReference type="ChEBI" id="CHEBI:30616"/>
        <dbReference type="ChEBI" id="CHEBI:33019"/>
        <dbReference type="ChEBI" id="CHEBI:57502"/>
        <dbReference type="ChEBI" id="CHEBI:58437"/>
        <dbReference type="EC" id="2.7.7.18"/>
    </reaction>
</comment>
<sequence length="195" mass="21878">MKIGVLGGTFDPVHIGHLLAAECAREEFRLDEVWFMPAYMAPHKANPPTASPFQRLRMLELATASHPGFRVSRLEIDRGGVSYTYETVRELKRLYPDGEFYWIVGADMAADLARWSRIEELVGEIRFIGLSRPGYGWKSADLPAHVAAAVAEAEMPAIGVSSTEIRRLLASGRSARYLVPEPVLDYIREQKLYVD</sequence>
<evidence type="ECO:0000256" key="7">
    <source>
        <dbReference type="ARBA" id="ARBA00022840"/>
    </source>
</evidence>
<name>A0A2A6E2H1_9BACL</name>
<organism evidence="12 13">
    <name type="scientific">Candidatus Reconcilbacillus cellulovorans</name>
    <dbReference type="NCBI Taxonomy" id="1906605"/>
    <lineage>
        <taxon>Bacteria</taxon>
        <taxon>Bacillati</taxon>
        <taxon>Bacillota</taxon>
        <taxon>Bacilli</taxon>
        <taxon>Bacillales</taxon>
        <taxon>Paenibacillaceae</taxon>
        <taxon>Candidatus Reconcilbacillus</taxon>
    </lineage>
</organism>
<gene>
    <name evidence="10 12" type="primary">nadD</name>
    <name evidence="12" type="ORF">BLM47_04625</name>
</gene>
<dbReference type="HAMAP" id="MF_00244">
    <property type="entry name" value="NaMN_adenylyltr"/>
    <property type="match status" value="1"/>
</dbReference>
<evidence type="ECO:0000256" key="3">
    <source>
        <dbReference type="ARBA" id="ARBA00022642"/>
    </source>
</evidence>
<protein>
    <recommendedName>
        <fullName evidence="10">Probable nicotinate-nucleotide adenylyltransferase</fullName>
        <ecNumber evidence="10">2.7.7.18</ecNumber>
    </recommendedName>
    <alternativeName>
        <fullName evidence="10">Deamido-NAD(+) diphosphorylase</fullName>
    </alternativeName>
    <alternativeName>
        <fullName evidence="10">Deamido-NAD(+) pyrophosphorylase</fullName>
    </alternativeName>
    <alternativeName>
        <fullName evidence="10">Nicotinate mononucleotide adenylyltransferase</fullName>
        <shortName evidence="10">NaMN adenylyltransferase</shortName>
    </alternativeName>
</protein>
<dbReference type="NCBIfam" id="NF000840">
    <property type="entry name" value="PRK00071.1-3"/>
    <property type="match status" value="1"/>
</dbReference>
<dbReference type="InterPro" id="IPR004821">
    <property type="entry name" value="Cyt_trans-like"/>
</dbReference>
<keyword evidence="3 10" id="KW-0662">Pyridine nucleotide biosynthesis</keyword>
<dbReference type="EC" id="2.7.7.18" evidence="10"/>
<evidence type="ECO:0000256" key="9">
    <source>
        <dbReference type="ARBA" id="ARBA00048721"/>
    </source>
</evidence>
<proteinExistence type="inferred from homology"/>
<dbReference type="Pfam" id="PF01467">
    <property type="entry name" value="CTP_transf_like"/>
    <property type="match status" value="1"/>
</dbReference>
<dbReference type="GO" id="GO:0004515">
    <property type="term" value="F:nicotinate-nucleotide adenylyltransferase activity"/>
    <property type="evidence" value="ECO:0007669"/>
    <property type="project" value="UniProtKB-UniRule"/>
</dbReference>
<evidence type="ECO:0000256" key="10">
    <source>
        <dbReference type="HAMAP-Rule" id="MF_00244"/>
    </source>
</evidence>
<evidence type="ECO:0000259" key="11">
    <source>
        <dbReference type="Pfam" id="PF01467"/>
    </source>
</evidence>
<evidence type="ECO:0000256" key="2">
    <source>
        <dbReference type="ARBA" id="ARBA00005019"/>
    </source>
</evidence>
<evidence type="ECO:0000256" key="4">
    <source>
        <dbReference type="ARBA" id="ARBA00022679"/>
    </source>
</evidence>
<dbReference type="InterPro" id="IPR005248">
    <property type="entry name" value="NadD/NMNAT"/>
</dbReference>
<keyword evidence="7 10" id="KW-0067">ATP-binding</keyword>
<dbReference type="InterPro" id="IPR014729">
    <property type="entry name" value="Rossmann-like_a/b/a_fold"/>
</dbReference>
<evidence type="ECO:0000256" key="5">
    <source>
        <dbReference type="ARBA" id="ARBA00022695"/>
    </source>
</evidence>
<dbReference type="NCBIfam" id="TIGR00125">
    <property type="entry name" value="cyt_tran_rel"/>
    <property type="match status" value="1"/>
</dbReference>
<evidence type="ECO:0000256" key="6">
    <source>
        <dbReference type="ARBA" id="ARBA00022741"/>
    </source>
</evidence>
<comment type="pathway">
    <text evidence="2 10">Cofactor biosynthesis; NAD(+) biosynthesis; deamido-NAD(+) from nicotinate D-ribonucleotide: step 1/1.</text>
</comment>
<evidence type="ECO:0000313" key="13">
    <source>
        <dbReference type="Proteomes" id="UP000243688"/>
    </source>
</evidence>
<dbReference type="PANTHER" id="PTHR39321">
    <property type="entry name" value="NICOTINATE-NUCLEOTIDE ADENYLYLTRANSFERASE-RELATED"/>
    <property type="match status" value="1"/>
</dbReference>
<dbReference type="GO" id="GO:0005524">
    <property type="term" value="F:ATP binding"/>
    <property type="evidence" value="ECO:0007669"/>
    <property type="project" value="UniProtKB-KW"/>
</dbReference>
<dbReference type="UniPathway" id="UPA00253">
    <property type="reaction ID" value="UER00332"/>
</dbReference>
<dbReference type="PANTHER" id="PTHR39321:SF3">
    <property type="entry name" value="PHOSPHOPANTETHEINE ADENYLYLTRANSFERASE"/>
    <property type="match status" value="1"/>
</dbReference>
<dbReference type="CDD" id="cd02165">
    <property type="entry name" value="NMNAT"/>
    <property type="match status" value="1"/>
</dbReference>
<comment type="similarity">
    <text evidence="10">Belongs to the NadD family.</text>
</comment>
<dbReference type="AlphaFoldDB" id="A0A2A6E2H1"/>
<evidence type="ECO:0000256" key="1">
    <source>
        <dbReference type="ARBA" id="ARBA00002324"/>
    </source>
</evidence>
<dbReference type="Proteomes" id="UP000243688">
    <property type="component" value="Unassembled WGS sequence"/>
</dbReference>
<dbReference type="SUPFAM" id="SSF52374">
    <property type="entry name" value="Nucleotidylyl transferase"/>
    <property type="match status" value="1"/>
</dbReference>
<evidence type="ECO:0000256" key="8">
    <source>
        <dbReference type="ARBA" id="ARBA00023027"/>
    </source>
</evidence>
<comment type="caution">
    <text evidence="12">The sequence shown here is derived from an EMBL/GenBank/DDBJ whole genome shotgun (WGS) entry which is preliminary data.</text>
</comment>
<comment type="function">
    <text evidence="1 10">Catalyzes the reversible adenylation of nicotinate mononucleotide (NaMN) to nicotinic acid adenine dinucleotide (NaAD).</text>
</comment>
<evidence type="ECO:0000313" key="12">
    <source>
        <dbReference type="EMBL" id="PDO10957.1"/>
    </source>
</evidence>
<dbReference type="NCBIfam" id="NF000841">
    <property type="entry name" value="PRK00071.1-4"/>
    <property type="match status" value="1"/>
</dbReference>
<reference evidence="12 13" key="1">
    <citation type="submission" date="2016-12" db="EMBL/GenBank/DDBJ databases">
        <title>Candidatus Reconcilibacillus cellulovorans genome.</title>
        <authorList>
            <person name="Kolinko S."/>
            <person name="Wu Y.-W."/>
            <person name="Tachea F."/>
            <person name="Denzel E."/>
            <person name="Hiras J."/>
            <person name="Baecker N."/>
            <person name="Chan L.J."/>
            <person name="Eichorst S.A."/>
            <person name="Frey D."/>
            <person name="Adams P.D."/>
            <person name="Pray T."/>
            <person name="Tanjore D."/>
            <person name="Petzold C.J."/>
            <person name="Gladden J.M."/>
            <person name="Simmons B.A."/>
            <person name="Singer S.W."/>
        </authorList>
    </citation>
    <scope>NUCLEOTIDE SEQUENCE [LARGE SCALE GENOMIC DNA]</scope>
    <source>
        <strain evidence="12">JTherm</strain>
    </source>
</reference>